<feature type="chain" id="PRO_5001650340" description="Cupin type-2 domain-containing protein" evidence="1">
    <location>
        <begin position="29"/>
        <end position="157"/>
    </location>
</feature>
<dbReference type="InterPro" id="IPR011051">
    <property type="entry name" value="RmlC_Cupin_sf"/>
</dbReference>
<organism evidence="3 4">
    <name type="scientific">Gluconobacter oxydans DSM 3504</name>
    <dbReference type="NCBI Taxonomy" id="1288313"/>
    <lineage>
        <taxon>Bacteria</taxon>
        <taxon>Pseudomonadati</taxon>
        <taxon>Pseudomonadota</taxon>
        <taxon>Alphaproteobacteria</taxon>
        <taxon>Acetobacterales</taxon>
        <taxon>Acetobacteraceae</taxon>
        <taxon>Gluconobacter</taxon>
    </lineage>
</organism>
<dbReference type="InterPro" id="IPR014710">
    <property type="entry name" value="RmlC-like_jellyroll"/>
</dbReference>
<dbReference type="RefSeq" id="WP_405002419.1">
    <property type="nucleotide sequence ID" value="NZ_CP004373.1"/>
</dbReference>
<dbReference type="AlphaFoldDB" id="A0A067Z7B3"/>
<dbReference type="HOGENOM" id="CLU_136176_1_0_5"/>
<evidence type="ECO:0000313" key="4">
    <source>
        <dbReference type="Proteomes" id="UP000031656"/>
    </source>
</evidence>
<evidence type="ECO:0000259" key="2">
    <source>
        <dbReference type="Pfam" id="PF07883"/>
    </source>
</evidence>
<dbReference type="CDD" id="cd02236">
    <property type="entry name" value="cupin_CV2614-like"/>
    <property type="match status" value="1"/>
</dbReference>
<dbReference type="InterPro" id="IPR013096">
    <property type="entry name" value="Cupin_2"/>
</dbReference>
<keyword evidence="1" id="KW-0732">Signal</keyword>
<dbReference type="EMBL" id="CP004373">
    <property type="protein sequence ID" value="AHK72269.1"/>
    <property type="molecule type" value="Genomic_DNA"/>
</dbReference>
<accession>A0A067Z7B3</accession>
<dbReference type="KEGG" id="goy:GLS_c24000"/>
<evidence type="ECO:0000256" key="1">
    <source>
        <dbReference type="SAM" id="SignalP"/>
    </source>
</evidence>
<dbReference type="Pfam" id="PF07883">
    <property type="entry name" value="Cupin_2"/>
    <property type="match status" value="1"/>
</dbReference>
<feature type="signal peptide" evidence="1">
    <location>
        <begin position="1"/>
        <end position="28"/>
    </location>
</feature>
<reference evidence="3 4" key="1">
    <citation type="journal article" date="2015" name="Appl. Microbiol. Biotechnol.">
        <title>The consequence of an additional NADH dehydrogenase paralog on the growth of Gluconobacter oxydans DSM3504.</title>
        <authorList>
            <person name="Kostner D."/>
            <person name="Luchterhand B."/>
            <person name="Junker A."/>
            <person name="Volland S."/>
            <person name="Daniel R."/>
            <person name="Buchs J."/>
            <person name="Liebl W."/>
            <person name="Ehrenreich A."/>
        </authorList>
    </citation>
    <scope>NUCLEOTIDE SEQUENCE [LARGE SCALE GENOMIC DNA]</scope>
    <source>
        <strain evidence="3">DSM 3504</strain>
    </source>
</reference>
<feature type="domain" description="Cupin type-2" evidence="2">
    <location>
        <begin position="70"/>
        <end position="137"/>
    </location>
</feature>
<name>A0A067Z7B3_GLUOY</name>
<dbReference type="SUPFAM" id="SSF51182">
    <property type="entry name" value="RmlC-like cupins"/>
    <property type="match status" value="1"/>
</dbReference>
<sequence>MRFLPQMNPALLAGVVAIATLSAPLAIAQTTSPATASGHAEHLLADDHSWNGTPYDHYPTTRPMLSMIRLTIPAHSALPWHVHPYPNAGYVLEGTLTIEDRESGKKRTFHQGEAFAESVNDVHRGVTGDGQMVLLLTYAGSPGKPTSIPLPGQQKEY</sequence>
<gene>
    <name evidence="3" type="ORF">GLS_c24000</name>
</gene>
<dbReference type="Gene3D" id="2.60.120.10">
    <property type="entry name" value="Jelly Rolls"/>
    <property type="match status" value="1"/>
</dbReference>
<proteinExistence type="predicted"/>
<dbReference type="Proteomes" id="UP000031656">
    <property type="component" value="Chromosome"/>
</dbReference>
<dbReference type="GeneID" id="56906623"/>
<evidence type="ECO:0000313" key="3">
    <source>
        <dbReference type="EMBL" id="AHK72269.1"/>
    </source>
</evidence>
<protein>
    <recommendedName>
        <fullName evidence="2">Cupin type-2 domain-containing protein</fullName>
    </recommendedName>
</protein>